<dbReference type="EMBL" id="BAABBR010000001">
    <property type="protein sequence ID" value="GAA4027367.1"/>
    <property type="molecule type" value="Genomic_DNA"/>
</dbReference>
<proteinExistence type="predicted"/>
<keyword evidence="2" id="KW-0812">Transmembrane</keyword>
<evidence type="ECO:0000313" key="4">
    <source>
        <dbReference type="Proteomes" id="UP001424459"/>
    </source>
</evidence>
<evidence type="ECO:0000256" key="1">
    <source>
        <dbReference type="SAM" id="MobiDB-lite"/>
    </source>
</evidence>
<evidence type="ECO:0008006" key="5">
    <source>
        <dbReference type="Google" id="ProtNLM"/>
    </source>
</evidence>
<reference evidence="4" key="1">
    <citation type="journal article" date="2019" name="Int. J. Syst. Evol. Microbiol.">
        <title>The Global Catalogue of Microorganisms (GCM) 10K type strain sequencing project: providing services to taxonomists for standard genome sequencing and annotation.</title>
        <authorList>
            <consortium name="The Broad Institute Genomics Platform"/>
            <consortium name="The Broad Institute Genome Sequencing Center for Infectious Disease"/>
            <person name="Wu L."/>
            <person name="Ma J."/>
        </authorList>
    </citation>
    <scope>NUCLEOTIDE SEQUENCE [LARGE SCALE GENOMIC DNA]</scope>
    <source>
        <strain evidence="4">JCM 17564</strain>
    </source>
</reference>
<sequence>MQFLRTLFWVILAVFVAIIARNNWSDVTVNLWGSLQADIKLPVLVLLAAFLGFLPTFLWLRARLWSLNRRLALANPPAPPAAEPLPATPDPEALP</sequence>
<dbReference type="RefSeq" id="WP_344695153.1">
    <property type="nucleotide sequence ID" value="NZ_BAABBR010000001.1"/>
</dbReference>
<name>A0ABP7TJU4_9SPHN</name>
<comment type="caution">
    <text evidence="3">The sequence shown here is derived from an EMBL/GenBank/DDBJ whole genome shotgun (WGS) entry which is preliminary data.</text>
</comment>
<accession>A0ABP7TJU4</accession>
<keyword evidence="4" id="KW-1185">Reference proteome</keyword>
<feature type="transmembrane region" description="Helical" evidence="2">
    <location>
        <begin position="41"/>
        <end position="60"/>
    </location>
</feature>
<dbReference type="Proteomes" id="UP001424459">
    <property type="component" value="Unassembled WGS sequence"/>
</dbReference>
<protein>
    <recommendedName>
        <fullName evidence="5">Lipopolysaccharide assembly protein A domain-containing protein</fullName>
    </recommendedName>
</protein>
<evidence type="ECO:0000313" key="3">
    <source>
        <dbReference type="EMBL" id="GAA4027367.1"/>
    </source>
</evidence>
<feature type="region of interest" description="Disordered" evidence="1">
    <location>
        <begin position="76"/>
        <end position="95"/>
    </location>
</feature>
<organism evidence="3 4">
    <name type="scientific">Sphingomonas rosea</name>
    <dbReference type="NCBI Taxonomy" id="335605"/>
    <lineage>
        <taxon>Bacteria</taxon>
        <taxon>Pseudomonadati</taxon>
        <taxon>Pseudomonadota</taxon>
        <taxon>Alphaproteobacteria</taxon>
        <taxon>Sphingomonadales</taxon>
        <taxon>Sphingomonadaceae</taxon>
        <taxon>Sphingomonas</taxon>
    </lineage>
</organism>
<keyword evidence="2" id="KW-1133">Transmembrane helix</keyword>
<keyword evidence="2" id="KW-0472">Membrane</keyword>
<gene>
    <name evidence="3" type="ORF">GCM10022281_02560</name>
</gene>
<evidence type="ECO:0000256" key="2">
    <source>
        <dbReference type="SAM" id="Phobius"/>
    </source>
</evidence>